<dbReference type="GeneID" id="40330386"/>
<feature type="region of interest" description="Disordered" evidence="1">
    <location>
        <begin position="1"/>
        <end position="88"/>
    </location>
</feature>
<evidence type="ECO:0000313" key="3">
    <source>
        <dbReference type="Proteomes" id="UP000283634"/>
    </source>
</evidence>
<dbReference type="RefSeq" id="XP_029236843.1">
    <property type="nucleotide sequence ID" value="XM_029383296.1"/>
</dbReference>
<sequence length="328" mass="35531">MGCSNSKKSKTKGDALDLHKNSSAGGGGSGSSHDARSPPNTPKRSKAPKTSSMKQKAKAMEQKDEVKNRNEVTVESPETGPSFSIRGAPSWVRPLHAVEISRANDGHESPSMPALQAVEVHETRVIHPPPSTRVRASGAEHYAVRTRSDMHVLSSPMVASLASSELDLYLLHPSARPHRGSAADVALFQERPLPILRPSSHLPRSLITDRLGKRQHLSELEDTLTTQNSREKTTAFLSGVSASSTASTPTQSTTSTSLVEKRHSLYEPRDMAPMCAATLPPMTSSSHSPKSEKPTESGVEPLWGTNSKGWEVLEQIRLLLHVRNSRVT</sequence>
<gene>
    <name evidence="2" type="ORF">TraAM80_06453</name>
</gene>
<dbReference type="EMBL" id="MKGL01000236">
    <property type="protein sequence ID" value="RNF02317.1"/>
    <property type="molecule type" value="Genomic_DNA"/>
</dbReference>
<feature type="compositionally biased region" description="Basic and acidic residues" evidence="1">
    <location>
        <begin position="58"/>
        <end position="72"/>
    </location>
</feature>
<dbReference type="AlphaFoldDB" id="A0A3R7K9W0"/>
<protein>
    <submittedName>
        <fullName evidence="2">Uncharacterized protein</fullName>
    </submittedName>
</protein>
<keyword evidence="3" id="KW-1185">Reference proteome</keyword>
<feature type="region of interest" description="Disordered" evidence="1">
    <location>
        <begin position="279"/>
        <end position="302"/>
    </location>
</feature>
<reference evidence="2 3" key="1">
    <citation type="journal article" date="2018" name="BMC Genomics">
        <title>Genomic comparison of Trypanosoma conorhini and Trypanosoma rangeli to Trypanosoma cruzi strains of high and low virulence.</title>
        <authorList>
            <person name="Bradwell K.R."/>
            <person name="Koparde V.N."/>
            <person name="Matveyev A.V."/>
            <person name="Serrano M.G."/>
            <person name="Alves J.M."/>
            <person name="Parikh H."/>
            <person name="Huang B."/>
            <person name="Lee V."/>
            <person name="Espinosa-Alvarez O."/>
            <person name="Ortiz P.A."/>
            <person name="Costa-Martins A.G."/>
            <person name="Teixeira M.M."/>
            <person name="Buck G.A."/>
        </authorList>
    </citation>
    <scope>NUCLEOTIDE SEQUENCE [LARGE SCALE GENOMIC DNA]</scope>
    <source>
        <strain evidence="2 3">AM80</strain>
    </source>
</reference>
<name>A0A3R7K9W0_TRYRA</name>
<feature type="compositionally biased region" description="Low complexity" evidence="1">
    <location>
        <begin position="241"/>
        <end position="257"/>
    </location>
</feature>
<organism evidence="2 3">
    <name type="scientific">Trypanosoma rangeli</name>
    <dbReference type="NCBI Taxonomy" id="5698"/>
    <lineage>
        <taxon>Eukaryota</taxon>
        <taxon>Discoba</taxon>
        <taxon>Euglenozoa</taxon>
        <taxon>Kinetoplastea</taxon>
        <taxon>Metakinetoplastina</taxon>
        <taxon>Trypanosomatida</taxon>
        <taxon>Trypanosomatidae</taxon>
        <taxon>Trypanosoma</taxon>
        <taxon>Herpetosoma</taxon>
    </lineage>
</organism>
<accession>A0A3R7K9W0</accession>
<dbReference type="VEuPathDB" id="TriTrypDB:TRSC58_06700"/>
<feature type="compositionally biased region" description="Basic and acidic residues" evidence="1">
    <location>
        <begin position="11"/>
        <end position="20"/>
    </location>
</feature>
<feature type="region of interest" description="Disordered" evidence="1">
    <location>
        <begin position="238"/>
        <end position="259"/>
    </location>
</feature>
<dbReference type="OMA" id="GLEANHY"/>
<evidence type="ECO:0000313" key="2">
    <source>
        <dbReference type="EMBL" id="RNF02317.1"/>
    </source>
</evidence>
<comment type="caution">
    <text evidence="2">The sequence shown here is derived from an EMBL/GenBank/DDBJ whole genome shotgun (WGS) entry which is preliminary data.</text>
</comment>
<dbReference type="OrthoDB" id="247546at2759"/>
<proteinExistence type="predicted"/>
<evidence type="ECO:0000256" key="1">
    <source>
        <dbReference type="SAM" id="MobiDB-lite"/>
    </source>
</evidence>
<dbReference type="Proteomes" id="UP000283634">
    <property type="component" value="Unassembled WGS sequence"/>
</dbReference>